<gene>
    <name evidence="9" type="ORF">DN068_07255</name>
</gene>
<dbReference type="Proteomes" id="UP000248745">
    <property type="component" value="Unassembled WGS sequence"/>
</dbReference>
<feature type="transmembrane region" description="Helical" evidence="7">
    <location>
        <begin position="69"/>
        <end position="85"/>
    </location>
</feature>
<organism evidence="9 10">
    <name type="scientific">Taibaiella soli</name>
    <dbReference type="NCBI Taxonomy" id="1649169"/>
    <lineage>
        <taxon>Bacteria</taxon>
        <taxon>Pseudomonadati</taxon>
        <taxon>Bacteroidota</taxon>
        <taxon>Chitinophagia</taxon>
        <taxon>Chitinophagales</taxon>
        <taxon>Chitinophagaceae</taxon>
        <taxon>Taibaiella</taxon>
    </lineage>
</organism>
<evidence type="ECO:0000256" key="6">
    <source>
        <dbReference type="ARBA" id="ARBA00043993"/>
    </source>
</evidence>
<sequence>MAVASVAPVIWGVATGHMDIAEWITLTAEGICWVELRGGAGLRMRVLVGGTLLTFFFALLGSITGTSIWLSMVCMLFVGFLSSLFKNLGDRGSGLAICAYVMFIICNAYPVKTLHSLEMRSLYILIGGVWTILVGLAASAFVPEQEPYRRSIAMILKSIASLIDTVSKGWDGNGVRSGLREIYTKEKDVRASIDSSIHFFESMAYQVTHDKGKEYNLAHTRKATSLIAAHVIAISEELDSIKLPAITNATRLKLYALHKALQQTVERLAEYVLSLKPEEELLLNSRIERLRKIIKLLNDHLFEEDASNRTTIFRVIQLTERSIKLVESCVNNMKQLGEEQPIYRSYSLIKTLYILHPKHLLHNIRILFDMNTNTARYALRTALAATLAMFIFKWFNIDHGYWLPFTVIIIIQPYFGATFTKAIDRTLGTVLGGIAGGLLLRLPTALHVKEIFMFICAVLMVYYLRKKYSVAAFFITVSLVLLFAVESELSWTILFSRLFCTITGALLGIVAGFALLPTWDKKYLPRYLAESIYHNYEYFKVTFFPDEQQTALPWTKYKRLAETGNSNAFDSFNRFLQEPSGRKKSFSLFFQLITYNVRLTRELNSIHLEIENNTAGNTAKEPDAEQQALINECLYWFNKSVIMLQKINPAQETTMLAVGEILHSPFVLTQHQYNYLNKMLIDLKSMHQDLQELILTVDTIMESSTVPA</sequence>
<evidence type="ECO:0000256" key="5">
    <source>
        <dbReference type="ARBA" id="ARBA00023136"/>
    </source>
</evidence>
<feature type="transmembrane region" description="Helical" evidence="7">
    <location>
        <begin position="122"/>
        <end position="142"/>
    </location>
</feature>
<feature type="transmembrane region" description="Helical" evidence="7">
    <location>
        <begin position="469"/>
        <end position="485"/>
    </location>
</feature>
<keyword evidence="4 7" id="KW-1133">Transmembrane helix</keyword>
<name>A0A2W2ADJ7_9BACT</name>
<comment type="subcellular location">
    <subcellularLocation>
        <location evidence="1">Cell membrane</location>
        <topology evidence="1">Multi-pass membrane protein</topology>
    </subcellularLocation>
</comment>
<keyword evidence="2" id="KW-1003">Cell membrane</keyword>
<keyword evidence="10" id="KW-1185">Reference proteome</keyword>
<dbReference type="AlphaFoldDB" id="A0A2W2ADJ7"/>
<evidence type="ECO:0000313" key="9">
    <source>
        <dbReference type="EMBL" id="PZF73515.1"/>
    </source>
</evidence>
<dbReference type="GO" id="GO:0005886">
    <property type="term" value="C:plasma membrane"/>
    <property type="evidence" value="ECO:0007669"/>
    <property type="project" value="UniProtKB-SubCell"/>
</dbReference>
<evidence type="ECO:0000256" key="3">
    <source>
        <dbReference type="ARBA" id="ARBA00022692"/>
    </source>
</evidence>
<proteinExistence type="inferred from homology"/>
<comment type="similarity">
    <text evidence="6">Belongs to the YccS/YhfK family.</text>
</comment>
<dbReference type="EMBL" id="QKTW01000011">
    <property type="protein sequence ID" value="PZF73515.1"/>
    <property type="molecule type" value="Genomic_DNA"/>
</dbReference>
<evidence type="ECO:0000313" key="10">
    <source>
        <dbReference type="Proteomes" id="UP000248745"/>
    </source>
</evidence>
<feature type="transmembrane region" description="Helical" evidence="7">
    <location>
        <begin position="46"/>
        <end position="63"/>
    </location>
</feature>
<dbReference type="Pfam" id="PF13515">
    <property type="entry name" value="FUSC_2"/>
    <property type="match status" value="1"/>
</dbReference>
<evidence type="ECO:0000256" key="4">
    <source>
        <dbReference type="ARBA" id="ARBA00022989"/>
    </source>
</evidence>
<feature type="transmembrane region" description="Helical" evidence="7">
    <location>
        <begin position="401"/>
        <end position="419"/>
    </location>
</feature>
<accession>A0A2W2ADJ7</accession>
<keyword evidence="3 7" id="KW-0812">Transmembrane</keyword>
<reference evidence="9 10" key="1">
    <citation type="submission" date="2018-06" db="EMBL/GenBank/DDBJ databases">
        <title>Mucibacter soli gen. nov., sp. nov., a new member of the family Chitinophagaceae producing mucin.</title>
        <authorList>
            <person name="Kim M.-K."/>
            <person name="Park S."/>
            <person name="Kim T.-S."/>
            <person name="Joung Y."/>
            <person name="Han J.-H."/>
            <person name="Kim S.B."/>
        </authorList>
    </citation>
    <scope>NUCLEOTIDE SEQUENCE [LARGE SCALE GENOMIC DNA]</scope>
    <source>
        <strain evidence="9 10">R1-15</strain>
    </source>
</reference>
<keyword evidence="5 7" id="KW-0472">Membrane</keyword>
<comment type="caution">
    <text evidence="9">The sequence shown here is derived from an EMBL/GenBank/DDBJ whole genome shotgun (WGS) entry which is preliminary data.</text>
</comment>
<protein>
    <recommendedName>
        <fullName evidence="8">Integral membrane bound transporter domain-containing protein</fullName>
    </recommendedName>
</protein>
<dbReference type="InterPro" id="IPR049453">
    <property type="entry name" value="Memb_transporter_dom"/>
</dbReference>
<feature type="domain" description="Integral membrane bound transporter" evidence="8">
    <location>
        <begin position="387"/>
        <end position="510"/>
    </location>
</feature>
<dbReference type="PANTHER" id="PTHR30509:SF9">
    <property type="entry name" value="MULTIDRUG RESISTANCE PROTEIN MDTO"/>
    <property type="match status" value="1"/>
</dbReference>
<feature type="transmembrane region" description="Helical" evidence="7">
    <location>
        <begin position="426"/>
        <end position="442"/>
    </location>
</feature>
<evidence type="ECO:0000259" key="8">
    <source>
        <dbReference type="Pfam" id="PF13515"/>
    </source>
</evidence>
<feature type="transmembrane region" description="Helical" evidence="7">
    <location>
        <begin position="491"/>
        <end position="516"/>
    </location>
</feature>
<dbReference type="PANTHER" id="PTHR30509">
    <property type="entry name" value="P-HYDROXYBENZOIC ACID EFFLUX PUMP SUBUNIT-RELATED"/>
    <property type="match status" value="1"/>
</dbReference>
<evidence type="ECO:0000256" key="1">
    <source>
        <dbReference type="ARBA" id="ARBA00004651"/>
    </source>
</evidence>
<evidence type="ECO:0000256" key="7">
    <source>
        <dbReference type="SAM" id="Phobius"/>
    </source>
</evidence>
<feature type="transmembrane region" description="Helical" evidence="7">
    <location>
        <begin position="92"/>
        <end position="110"/>
    </location>
</feature>
<evidence type="ECO:0000256" key="2">
    <source>
        <dbReference type="ARBA" id="ARBA00022475"/>
    </source>
</evidence>